<dbReference type="InterPro" id="IPR011033">
    <property type="entry name" value="PRC_barrel-like_sf"/>
</dbReference>
<name>A0ABX2C6P8_9BRAD</name>
<dbReference type="RefSeq" id="WP_172108298.1">
    <property type="nucleotide sequence ID" value="NZ_JABFDM010000006.1"/>
</dbReference>
<accession>A0ABX2C6P8</accession>
<feature type="signal peptide" evidence="1">
    <location>
        <begin position="1"/>
        <end position="20"/>
    </location>
</feature>
<dbReference type="Proteomes" id="UP000886476">
    <property type="component" value="Unassembled WGS sequence"/>
</dbReference>
<feature type="domain" description="PepSY" evidence="3">
    <location>
        <begin position="5"/>
        <end position="70"/>
    </location>
</feature>
<feature type="domain" description="PRC-barrel" evidence="2">
    <location>
        <begin position="113"/>
        <end position="163"/>
    </location>
</feature>
<organism evidence="4 5">
    <name type="scientific">Bradyrhizobium aeschynomenes</name>
    <dbReference type="NCBI Taxonomy" id="2734909"/>
    <lineage>
        <taxon>Bacteria</taxon>
        <taxon>Pseudomonadati</taxon>
        <taxon>Pseudomonadota</taxon>
        <taxon>Alphaproteobacteria</taxon>
        <taxon>Hyphomicrobiales</taxon>
        <taxon>Nitrobacteraceae</taxon>
        <taxon>Bradyrhizobium</taxon>
    </lineage>
</organism>
<feature type="chain" id="PRO_5046482840" evidence="1">
    <location>
        <begin position="21"/>
        <end position="201"/>
    </location>
</feature>
<keyword evidence="5" id="KW-1185">Reference proteome</keyword>
<reference evidence="4" key="1">
    <citation type="submission" date="2020-05" db="EMBL/GenBank/DDBJ databases">
        <title>Nod-independent and nitrogen-fixing Bradyrhizobium aeschynomene sp. nov. isolated from nodules of Aeschynomene indica.</title>
        <authorList>
            <person name="Zhang Z."/>
        </authorList>
    </citation>
    <scope>NUCLEOTIDE SEQUENCE</scope>
    <source>
        <strain evidence="4">83012</strain>
    </source>
</reference>
<keyword evidence="1" id="KW-0732">Signal</keyword>
<dbReference type="Pfam" id="PF05239">
    <property type="entry name" value="PRC"/>
    <property type="match status" value="1"/>
</dbReference>
<gene>
    <name evidence="4" type="ORF">HL667_01430</name>
</gene>
<dbReference type="Pfam" id="PF13670">
    <property type="entry name" value="PepSY_2"/>
    <property type="match status" value="1"/>
</dbReference>
<dbReference type="InterPro" id="IPR025711">
    <property type="entry name" value="PepSY"/>
</dbReference>
<dbReference type="Gene3D" id="2.30.30.240">
    <property type="entry name" value="PRC-barrel domain"/>
    <property type="match status" value="1"/>
</dbReference>
<comment type="caution">
    <text evidence="4">The sequence shown here is derived from an EMBL/GenBank/DDBJ whole genome shotgun (WGS) entry which is preliminary data.</text>
</comment>
<dbReference type="InterPro" id="IPR027275">
    <property type="entry name" value="PRC-brl_dom"/>
</dbReference>
<evidence type="ECO:0000313" key="4">
    <source>
        <dbReference type="EMBL" id="NPU63653.1"/>
    </source>
</evidence>
<sequence length="201" mass="20756">MRNLTTALALTALASTAAFAESASQAPAANQSGRQDIVANLQQSGFTNVRVISAPTVIQAKDRSGNPIMVFVGANAMDEPATVGANTGASAGSGSDAAPGGAFTSVPAKDGLGSRVIGLDVFNMAKQNIGTIKDIAFNENGVDGYILSVGGFLGIGDQYVAVRPSAIKIKYDQNDRRWHASMDTTAEQLKAAPSFKYPSNM</sequence>
<evidence type="ECO:0000313" key="5">
    <source>
        <dbReference type="Proteomes" id="UP000886476"/>
    </source>
</evidence>
<dbReference type="SUPFAM" id="SSF50346">
    <property type="entry name" value="PRC-barrel domain"/>
    <property type="match status" value="1"/>
</dbReference>
<protein>
    <submittedName>
        <fullName evidence="4">PRC-barrel domain-containing protein</fullName>
    </submittedName>
</protein>
<proteinExistence type="predicted"/>
<evidence type="ECO:0000259" key="3">
    <source>
        <dbReference type="Pfam" id="PF13670"/>
    </source>
</evidence>
<dbReference type="EMBL" id="JABFDN010000001">
    <property type="protein sequence ID" value="NPU63653.1"/>
    <property type="molecule type" value="Genomic_DNA"/>
</dbReference>
<evidence type="ECO:0000259" key="2">
    <source>
        <dbReference type="Pfam" id="PF05239"/>
    </source>
</evidence>
<evidence type="ECO:0000256" key="1">
    <source>
        <dbReference type="SAM" id="SignalP"/>
    </source>
</evidence>